<evidence type="ECO:0000313" key="3">
    <source>
        <dbReference type="Proteomes" id="UP000194221"/>
    </source>
</evidence>
<feature type="transmembrane region" description="Helical" evidence="1">
    <location>
        <begin position="104"/>
        <end position="127"/>
    </location>
</feature>
<keyword evidence="1" id="KW-0472">Membrane</keyword>
<name>A0A1Y2PBB8_9FLAO</name>
<accession>A0A1Y2PBB8</accession>
<keyword evidence="1" id="KW-1133">Transmembrane helix</keyword>
<dbReference type="AlphaFoldDB" id="A0A1Y2PBB8"/>
<dbReference type="Proteomes" id="UP000194221">
    <property type="component" value="Unassembled WGS sequence"/>
</dbReference>
<evidence type="ECO:0000256" key="1">
    <source>
        <dbReference type="SAM" id="Phobius"/>
    </source>
</evidence>
<keyword evidence="3" id="KW-1185">Reference proteome</keyword>
<sequence>MSFKKKQRKRESSVWWSEKRSEYNFGLFLSGIFAFILYALVVEFIVFKSDKVNSSEIEITLFHIFFQGMSYLVMMGFANIIYYGISGTELLSKKENVLEIRIKIYKTFFWISCGIPFLIPLFLFFYYI</sequence>
<gene>
    <name evidence="2" type="ORF">WH52_11665</name>
</gene>
<dbReference type="STRING" id="1635173.WH52_11665"/>
<organism evidence="2 3">
    <name type="scientific">Tenacibaculum holothuriorum</name>
    <dbReference type="NCBI Taxonomy" id="1635173"/>
    <lineage>
        <taxon>Bacteria</taxon>
        <taxon>Pseudomonadati</taxon>
        <taxon>Bacteroidota</taxon>
        <taxon>Flavobacteriia</taxon>
        <taxon>Flavobacteriales</taxon>
        <taxon>Flavobacteriaceae</taxon>
        <taxon>Tenacibaculum</taxon>
    </lineage>
</organism>
<keyword evidence="1" id="KW-0812">Transmembrane</keyword>
<dbReference type="InParanoid" id="A0A1Y2PBB8"/>
<dbReference type="RefSeq" id="WP_086031140.1">
    <property type="nucleotide sequence ID" value="NZ_LAPZ01000012.1"/>
</dbReference>
<feature type="transmembrane region" description="Helical" evidence="1">
    <location>
        <begin position="59"/>
        <end position="83"/>
    </location>
</feature>
<reference evidence="2 3" key="1">
    <citation type="submission" date="2015-03" db="EMBL/GenBank/DDBJ databases">
        <title>Genome sequence of Tenacibaculum sp. S2-2, isolated from intestinal microbiota of sea cucumber, Apostichopus japonicas.</title>
        <authorList>
            <person name="Shao Z."/>
            <person name="Wang L."/>
            <person name="Li X."/>
        </authorList>
    </citation>
    <scope>NUCLEOTIDE SEQUENCE [LARGE SCALE GENOMIC DNA]</scope>
    <source>
        <strain evidence="2 3">S2-2</strain>
    </source>
</reference>
<dbReference type="EMBL" id="LAPZ01000012">
    <property type="protein sequence ID" value="OSY87301.1"/>
    <property type="molecule type" value="Genomic_DNA"/>
</dbReference>
<protein>
    <submittedName>
        <fullName evidence="2">Uncharacterized protein</fullName>
    </submittedName>
</protein>
<evidence type="ECO:0000313" key="2">
    <source>
        <dbReference type="EMBL" id="OSY87301.1"/>
    </source>
</evidence>
<dbReference type="OrthoDB" id="798410at2"/>
<proteinExistence type="predicted"/>
<feature type="transmembrane region" description="Helical" evidence="1">
    <location>
        <begin position="25"/>
        <end position="47"/>
    </location>
</feature>
<comment type="caution">
    <text evidence="2">The sequence shown here is derived from an EMBL/GenBank/DDBJ whole genome shotgun (WGS) entry which is preliminary data.</text>
</comment>